<evidence type="ECO:0000313" key="8">
    <source>
        <dbReference type="EMBL" id="BCS87521.1"/>
    </source>
</evidence>
<feature type="domain" description="Lytic transglycosylase MltA" evidence="7">
    <location>
        <begin position="140"/>
        <end position="298"/>
    </location>
</feature>
<gene>
    <name evidence="8" type="ORF">PSDVSF_07630</name>
</gene>
<dbReference type="SUPFAM" id="SSF50685">
    <property type="entry name" value="Barwin-like endoglucanases"/>
    <property type="match status" value="1"/>
</dbReference>
<dbReference type="Gene3D" id="2.40.40.10">
    <property type="entry name" value="RlpA-like domain"/>
    <property type="match status" value="1"/>
</dbReference>
<keyword evidence="4" id="KW-0961">Cell wall biogenesis/degradation</keyword>
<dbReference type="PANTHER" id="PTHR30124">
    <property type="entry name" value="MEMBRANE-BOUND LYTIC MUREIN TRANSGLYCOSYLASE A"/>
    <property type="match status" value="1"/>
</dbReference>
<reference evidence="8" key="1">
    <citation type="journal article" date="2022" name="Arch. Microbiol.">
        <title>Pseudodesulfovibrio sediminis sp. nov., a mesophilic and neutrophilic sulfate-reducing bacterium isolated from sediment of a brackish lake.</title>
        <authorList>
            <person name="Takahashi A."/>
            <person name="Kojima H."/>
            <person name="Watanabe M."/>
            <person name="Fukui M."/>
        </authorList>
    </citation>
    <scope>NUCLEOTIDE SEQUENCE</scope>
    <source>
        <strain evidence="8">SF6</strain>
    </source>
</reference>
<dbReference type="PROSITE" id="PS51257">
    <property type="entry name" value="PROKAR_LIPOPROTEIN"/>
    <property type="match status" value="1"/>
</dbReference>
<evidence type="ECO:0000256" key="6">
    <source>
        <dbReference type="SAM" id="SignalP"/>
    </source>
</evidence>
<evidence type="ECO:0000313" key="9">
    <source>
        <dbReference type="Proteomes" id="UP001053296"/>
    </source>
</evidence>
<dbReference type="Pfam" id="PF03562">
    <property type="entry name" value="MltA"/>
    <property type="match status" value="1"/>
</dbReference>
<dbReference type="Pfam" id="PF06725">
    <property type="entry name" value="3D"/>
    <property type="match status" value="1"/>
</dbReference>
<keyword evidence="3" id="KW-0456">Lyase</keyword>
<dbReference type="InterPro" id="IPR026044">
    <property type="entry name" value="MltA"/>
</dbReference>
<dbReference type="EC" id="4.2.2.n1" evidence="2"/>
<comment type="catalytic activity">
    <reaction evidence="1">
        <text>Exolytic cleavage of the (1-&gt;4)-beta-glycosidic linkage between N-acetylmuramic acid (MurNAc) and N-acetylglucosamine (GlcNAc) residues in peptidoglycan, from either the reducing or the non-reducing ends of the peptidoglycan chains, with concomitant formation of a 1,6-anhydrobond in the MurNAc residue.</text>
        <dbReference type="EC" id="4.2.2.n1"/>
    </reaction>
</comment>
<accession>A0ABN6ER18</accession>
<keyword evidence="6" id="KW-0732">Signal</keyword>
<feature type="chain" id="PRO_5047041848" description="peptidoglycan lytic exotransglycosylase" evidence="6">
    <location>
        <begin position="20"/>
        <end position="406"/>
    </location>
</feature>
<dbReference type="CDD" id="cd14485">
    <property type="entry name" value="mltA_like_LT_A"/>
    <property type="match status" value="1"/>
</dbReference>
<name>A0ABN6ER18_9BACT</name>
<feature type="signal peptide" evidence="6">
    <location>
        <begin position="1"/>
        <end position="19"/>
    </location>
</feature>
<evidence type="ECO:0000256" key="5">
    <source>
        <dbReference type="ARBA" id="ARBA00030918"/>
    </source>
</evidence>
<dbReference type="Proteomes" id="UP001053296">
    <property type="component" value="Chromosome"/>
</dbReference>
<dbReference type="Gene3D" id="2.40.240.50">
    <property type="entry name" value="Barwin-like endoglucanases"/>
    <property type="match status" value="1"/>
</dbReference>
<dbReference type="PIRSF" id="PIRSF019422">
    <property type="entry name" value="MltA"/>
    <property type="match status" value="1"/>
</dbReference>
<sequence>MVRYFCFLLLCIVFFSLQGCGPEPVKPLPVDDKPGFVALDEGDAESLARSLSTRLQGLGSWTDLAPGLEKNLRYLRTRPQDAVCVSKPGLALTWGQVTQSVEELLGMLGELQANPRLVAERFQWLKVSPGTLLTGYYEPWLEASLSPDEGFKYPLYEKPDDLKQVNLGAFHPRWKGQTLVYKEGKDGIEPYYDRRAIDGSRVLEGKGKEIAWAKDPVDVFFLQIQGSGRLDLQDGTYKHILYAGKNGHRYVSLGKLLIERGYIPKEEMSMQRIRTFLEANPDIARELLFENPSYVFFKLADDGPYGSIGSILIPRVSVAVDRSMIPLGSVSVLKTALMNYETGETDPFLSLVLAQDTGGAIQGTRMDLFCGTGVQAETLAGHLQEDSEVFMLVSKKALETTVSQLK</sequence>
<dbReference type="RefSeq" id="WP_229593863.1">
    <property type="nucleotide sequence ID" value="NZ_AP024485.1"/>
</dbReference>
<evidence type="ECO:0000256" key="4">
    <source>
        <dbReference type="ARBA" id="ARBA00023316"/>
    </source>
</evidence>
<dbReference type="InterPro" id="IPR036908">
    <property type="entry name" value="RlpA-like_sf"/>
</dbReference>
<dbReference type="InterPro" id="IPR010611">
    <property type="entry name" value="3D_dom"/>
</dbReference>
<dbReference type="InterPro" id="IPR005300">
    <property type="entry name" value="MltA_B"/>
</dbReference>
<dbReference type="EMBL" id="AP024485">
    <property type="protein sequence ID" value="BCS87521.1"/>
    <property type="molecule type" value="Genomic_DNA"/>
</dbReference>
<dbReference type="CDD" id="cd14668">
    <property type="entry name" value="mlta_B"/>
    <property type="match status" value="1"/>
</dbReference>
<dbReference type="SMART" id="SM00925">
    <property type="entry name" value="MltA"/>
    <property type="match status" value="1"/>
</dbReference>
<protein>
    <recommendedName>
        <fullName evidence="2">peptidoglycan lytic exotransglycosylase</fullName>
        <ecNumber evidence="2">4.2.2.n1</ecNumber>
    </recommendedName>
    <alternativeName>
        <fullName evidence="5">Murein hydrolase A</fullName>
    </alternativeName>
</protein>
<evidence type="ECO:0000256" key="1">
    <source>
        <dbReference type="ARBA" id="ARBA00001420"/>
    </source>
</evidence>
<keyword evidence="9" id="KW-1185">Reference proteome</keyword>
<evidence type="ECO:0000256" key="3">
    <source>
        <dbReference type="ARBA" id="ARBA00023239"/>
    </source>
</evidence>
<evidence type="ECO:0000256" key="2">
    <source>
        <dbReference type="ARBA" id="ARBA00012587"/>
    </source>
</evidence>
<evidence type="ECO:0000259" key="7">
    <source>
        <dbReference type="SMART" id="SM00925"/>
    </source>
</evidence>
<organism evidence="8 9">
    <name type="scientific">Pseudodesulfovibrio sediminis</name>
    <dbReference type="NCBI Taxonomy" id="2810563"/>
    <lineage>
        <taxon>Bacteria</taxon>
        <taxon>Pseudomonadati</taxon>
        <taxon>Thermodesulfobacteriota</taxon>
        <taxon>Desulfovibrionia</taxon>
        <taxon>Desulfovibrionales</taxon>
        <taxon>Desulfovibrionaceae</taxon>
    </lineage>
</organism>
<dbReference type="PANTHER" id="PTHR30124:SF0">
    <property type="entry name" value="MEMBRANE-BOUND LYTIC MUREIN TRANSGLYCOSYLASE A"/>
    <property type="match status" value="1"/>
</dbReference>
<proteinExistence type="predicted"/>